<dbReference type="Pfam" id="PF04892">
    <property type="entry name" value="VanZ"/>
    <property type="match status" value="1"/>
</dbReference>
<dbReference type="NCBIfam" id="NF037970">
    <property type="entry name" value="vanZ_1"/>
    <property type="match status" value="1"/>
</dbReference>
<evidence type="ECO:0000313" key="4">
    <source>
        <dbReference type="Proteomes" id="UP000634206"/>
    </source>
</evidence>
<evidence type="ECO:0000256" key="1">
    <source>
        <dbReference type="SAM" id="Phobius"/>
    </source>
</evidence>
<keyword evidence="1" id="KW-0472">Membrane</keyword>
<reference evidence="3" key="1">
    <citation type="submission" date="2021-01" db="EMBL/GenBank/DDBJ databases">
        <title>Modified the classification status of verrucomicrobia.</title>
        <authorList>
            <person name="Feng X."/>
        </authorList>
    </citation>
    <scope>NUCLEOTIDE SEQUENCE</scope>
    <source>
        <strain evidence="3">5K15</strain>
    </source>
</reference>
<dbReference type="AlphaFoldDB" id="A0AAE2VDB1"/>
<proteinExistence type="predicted"/>
<keyword evidence="4" id="KW-1185">Reference proteome</keyword>
<feature type="transmembrane region" description="Helical" evidence="1">
    <location>
        <begin position="90"/>
        <end position="109"/>
    </location>
</feature>
<feature type="transmembrane region" description="Helical" evidence="1">
    <location>
        <begin position="121"/>
        <end position="140"/>
    </location>
</feature>
<feature type="transmembrane region" description="Helical" evidence="1">
    <location>
        <begin position="65"/>
        <end position="83"/>
    </location>
</feature>
<gene>
    <name evidence="3" type="ORF">JIN83_16355</name>
</gene>
<dbReference type="EMBL" id="JAENIG010000016">
    <property type="protein sequence ID" value="MBK1856545.1"/>
    <property type="molecule type" value="Genomic_DNA"/>
</dbReference>
<feature type="domain" description="VanZ-like" evidence="2">
    <location>
        <begin position="22"/>
        <end position="136"/>
    </location>
</feature>
<organism evidence="3 4">
    <name type="scientific">Oceaniferula flava</name>
    <dbReference type="NCBI Taxonomy" id="2800421"/>
    <lineage>
        <taxon>Bacteria</taxon>
        <taxon>Pseudomonadati</taxon>
        <taxon>Verrucomicrobiota</taxon>
        <taxon>Verrucomicrobiia</taxon>
        <taxon>Verrucomicrobiales</taxon>
        <taxon>Verrucomicrobiaceae</taxon>
        <taxon>Oceaniferula</taxon>
    </lineage>
</organism>
<protein>
    <submittedName>
        <fullName evidence="3">VanZ family protein</fullName>
    </submittedName>
</protein>
<keyword evidence="1" id="KW-1133">Transmembrane helix</keyword>
<name>A0AAE2VDB1_9BACT</name>
<dbReference type="InterPro" id="IPR006976">
    <property type="entry name" value="VanZ-like"/>
</dbReference>
<keyword evidence="1" id="KW-0812">Transmembrane</keyword>
<dbReference type="Proteomes" id="UP000634206">
    <property type="component" value="Unassembled WGS sequence"/>
</dbReference>
<dbReference type="RefSeq" id="WP_309491165.1">
    <property type="nucleotide sequence ID" value="NZ_JAENIG010000016.1"/>
</dbReference>
<sequence length="147" mass="16732">MAPAFRELRDKWASKWWTCLFLASVVFFVLLIVLASWAPHSQMSKLAWMPGWIAKLADREPNIRTAVPFMPLAGLLFMALSTIQIQRPLRITLTICGFILCVTEFGQAFLPQRTVDWKDLLWGTVGILLGTAGAKILIYWRKKYSAC</sequence>
<accession>A0AAE2VDB1</accession>
<feature type="transmembrane region" description="Helical" evidence="1">
    <location>
        <begin position="16"/>
        <end position="38"/>
    </location>
</feature>
<evidence type="ECO:0000259" key="2">
    <source>
        <dbReference type="Pfam" id="PF04892"/>
    </source>
</evidence>
<comment type="caution">
    <text evidence="3">The sequence shown here is derived from an EMBL/GenBank/DDBJ whole genome shotgun (WGS) entry which is preliminary data.</text>
</comment>
<evidence type="ECO:0000313" key="3">
    <source>
        <dbReference type="EMBL" id="MBK1856545.1"/>
    </source>
</evidence>